<comment type="pathway">
    <text evidence="9">Carotenoid biosynthesis; staphyloxanthin biosynthesis; staphyloxanthin from farnesyl diphosphate: step 5/5.</text>
</comment>
<keyword evidence="5" id="KW-0732">Signal</keyword>
<organism evidence="14 15">
    <name type="scientific">Corynebacterium striatum</name>
    <dbReference type="NCBI Taxonomy" id="43770"/>
    <lineage>
        <taxon>Bacteria</taxon>
        <taxon>Bacillati</taxon>
        <taxon>Actinomycetota</taxon>
        <taxon>Actinomycetes</taxon>
        <taxon>Mycobacteriales</taxon>
        <taxon>Corynebacteriaceae</taxon>
        <taxon>Corynebacterium</taxon>
    </lineage>
</organism>
<evidence type="ECO:0000256" key="3">
    <source>
        <dbReference type="ARBA" id="ARBA00022679"/>
    </source>
</evidence>
<keyword evidence="4 13" id="KW-0812">Transmembrane</keyword>
<keyword evidence="3" id="KW-0808">Transferase</keyword>
<evidence type="ECO:0000256" key="13">
    <source>
        <dbReference type="SAM" id="Phobius"/>
    </source>
</evidence>
<keyword evidence="6 13" id="KW-1133">Transmembrane helix</keyword>
<dbReference type="UniPathway" id="UPA00029">
    <property type="reaction ID" value="UER00560"/>
</dbReference>
<evidence type="ECO:0000256" key="8">
    <source>
        <dbReference type="ARBA" id="ARBA00023315"/>
    </source>
</evidence>
<reference evidence="14 15" key="1">
    <citation type="submission" date="2017-05" db="EMBL/GenBank/DDBJ databases">
        <title>Complete genome sequence of Corynebacterium striatum KC-Na-1 isolated from Neophocaena asiaeorientalis in Korea.</title>
        <authorList>
            <person name="Kim J.H."/>
            <person name="Lee K."/>
        </authorList>
    </citation>
    <scope>NUCLEOTIDE SEQUENCE [LARGE SCALE GENOMIC DNA]</scope>
    <source>
        <strain evidence="14 15">KC-Na-01</strain>
    </source>
</reference>
<dbReference type="AlphaFoldDB" id="A0A2Z2JA67"/>
<feature type="transmembrane region" description="Helical" evidence="13">
    <location>
        <begin position="134"/>
        <end position="154"/>
    </location>
</feature>
<comment type="function">
    <text evidence="12">Catalyzes the acylation of glycosyl-4,4'-diaponeurosporenoate, i.e. the esterification of glucose at the C6'' position with the carboxyl group of the C(15) fatty acid 12-methyltetradecanoic acid, to yield staphyloxanthin. This is the last step in the biosynthesis of this orange pigment, present in most staphylococci strains.</text>
</comment>
<comment type="subcellular location">
    <subcellularLocation>
        <location evidence="1">Cell membrane</location>
        <topology evidence="1">Single-pass membrane protein</topology>
    </subcellularLocation>
</comment>
<gene>
    <name evidence="14" type="ORF">CBE89_12150</name>
</gene>
<feature type="transmembrane region" description="Helical" evidence="13">
    <location>
        <begin position="27"/>
        <end position="47"/>
    </location>
</feature>
<dbReference type="InterPro" id="IPR044021">
    <property type="entry name" value="CrtO"/>
</dbReference>
<dbReference type="RefSeq" id="WP_086892150.1">
    <property type="nucleotide sequence ID" value="NZ_CP021252.1"/>
</dbReference>
<dbReference type="GO" id="GO:0005886">
    <property type="term" value="C:plasma membrane"/>
    <property type="evidence" value="ECO:0007669"/>
    <property type="project" value="UniProtKB-SubCell"/>
</dbReference>
<evidence type="ECO:0000256" key="12">
    <source>
        <dbReference type="ARBA" id="ARBA00025324"/>
    </source>
</evidence>
<protein>
    <recommendedName>
        <fullName evidence="11">Glycosyl-4,4'-diaponeurosporenoate acyltransferase</fullName>
    </recommendedName>
</protein>
<dbReference type="Pfam" id="PF18927">
    <property type="entry name" value="CrtO"/>
    <property type="match status" value="1"/>
</dbReference>
<proteinExistence type="inferred from homology"/>
<evidence type="ECO:0000256" key="9">
    <source>
        <dbReference type="ARBA" id="ARBA00023588"/>
    </source>
</evidence>
<sequence>MVALLLTAAGIYGLVVAAGAVGADSVGFVVTVTLIGFGFALFVGGSLERYLPASLWRRFSLSRAASRRWGVDCFNAFLWRIGWNKHIVAMRKRESDGNEKEPILRQVRASAVGHSWSVLLHVASAIWAVTADGWLAAVVLLMIGIIGHVYPVLLQIRVMARLRE</sequence>
<dbReference type="EMBL" id="CP021252">
    <property type="protein sequence ID" value="ART22158.1"/>
    <property type="molecule type" value="Genomic_DNA"/>
</dbReference>
<evidence type="ECO:0000256" key="6">
    <source>
        <dbReference type="ARBA" id="ARBA00022989"/>
    </source>
</evidence>
<keyword evidence="8" id="KW-0012">Acyltransferase</keyword>
<evidence type="ECO:0000256" key="7">
    <source>
        <dbReference type="ARBA" id="ARBA00023136"/>
    </source>
</evidence>
<evidence type="ECO:0000256" key="4">
    <source>
        <dbReference type="ARBA" id="ARBA00022692"/>
    </source>
</evidence>
<dbReference type="KEGG" id="cstr:CBE89_12150"/>
<keyword evidence="7 13" id="KW-0472">Membrane</keyword>
<evidence type="ECO:0000313" key="14">
    <source>
        <dbReference type="EMBL" id="ART22158.1"/>
    </source>
</evidence>
<keyword evidence="2" id="KW-1003">Cell membrane</keyword>
<name>A0A2Z2JA67_CORST</name>
<evidence type="ECO:0000313" key="15">
    <source>
        <dbReference type="Proteomes" id="UP000250197"/>
    </source>
</evidence>
<comment type="similarity">
    <text evidence="10">Belongs to the acyltransferase CrtO family.</text>
</comment>
<evidence type="ECO:0000256" key="10">
    <source>
        <dbReference type="ARBA" id="ARBA00023603"/>
    </source>
</evidence>
<evidence type="ECO:0000256" key="11">
    <source>
        <dbReference type="ARBA" id="ARBA00023667"/>
    </source>
</evidence>
<dbReference type="GO" id="GO:0016746">
    <property type="term" value="F:acyltransferase activity"/>
    <property type="evidence" value="ECO:0007669"/>
    <property type="project" value="UniProtKB-KW"/>
</dbReference>
<evidence type="ECO:0000256" key="5">
    <source>
        <dbReference type="ARBA" id="ARBA00022729"/>
    </source>
</evidence>
<feature type="transmembrane region" description="Helical" evidence="13">
    <location>
        <begin position="109"/>
        <end position="128"/>
    </location>
</feature>
<evidence type="ECO:0000256" key="1">
    <source>
        <dbReference type="ARBA" id="ARBA00004162"/>
    </source>
</evidence>
<dbReference type="Proteomes" id="UP000250197">
    <property type="component" value="Chromosome"/>
</dbReference>
<accession>A0A2Z2JA67</accession>
<evidence type="ECO:0000256" key="2">
    <source>
        <dbReference type="ARBA" id="ARBA00022475"/>
    </source>
</evidence>